<evidence type="ECO:0000313" key="11">
    <source>
        <dbReference type="EMBL" id="TEB36430.1"/>
    </source>
</evidence>
<evidence type="ECO:0000313" key="12">
    <source>
        <dbReference type="Proteomes" id="UP000298030"/>
    </source>
</evidence>
<gene>
    <name evidence="11" type="ORF">FA13DRAFT_1787870</name>
</gene>
<dbReference type="Gene3D" id="1.10.510.10">
    <property type="entry name" value="Transferase(Phosphotransferase) domain 1"/>
    <property type="match status" value="1"/>
</dbReference>
<evidence type="ECO:0000256" key="5">
    <source>
        <dbReference type="ARBA" id="ARBA00022777"/>
    </source>
</evidence>
<dbReference type="OrthoDB" id="10252171at2759"/>
<dbReference type="SUPFAM" id="SSF56112">
    <property type="entry name" value="Protein kinase-like (PK-like)"/>
    <property type="match status" value="1"/>
</dbReference>
<evidence type="ECO:0000256" key="9">
    <source>
        <dbReference type="SAM" id="MobiDB-lite"/>
    </source>
</evidence>
<feature type="compositionally biased region" description="Basic residues" evidence="9">
    <location>
        <begin position="1"/>
        <end position="10"/>
    </location>
</feature>
<evidence type="ECO:0000259" key="10">
    <source>
        <dbReference type="PROSITE" id="PS50011"/>
    </source>
</evidence>
<dbReference type="Pfam" id="PF00069">
    <property type="entry name" value="Pkinase"/>
    <property type="match status" value="1"/>
</dbReference>
<dbReference type="Proteomes" id="UP000298030">
    <property type="component" value="Unassembled WGS sequence"/>
</dbReference>
<dbReference type="EC" id="2.7.11.1" evidence="1"/>
<dbReference type="InterPro" id="IPR011009">
    <property type="entry name" value="Kinase-like_dom_sf"/>
</dbReference>
<dbReference type="PANTHER" id="PTHR24356:SF1">
    <property type="entry name" value="SERINE_THREONINE-PROTEIN KINASE GREATWALL"/>
    <property type="match status" value="1"/>
</dbReference>
<keyword evidence="12" id="KW-1185">Reference proteome</keyword>
<dbReference type="Gene3D" id="3.30.200.20">
    <property type="entry name" value="Phosphorylase Kinase, domain 1"/>
    <property type="match status" value="1"/>
</dbReference>
<evidence type="ECO:0000256" key="7">
    <source>
        <dbReference type="ARBA" id="ARBA00047899"/>
    </source>
</evidence>
<dbReference type="GO" id="GO:0004674">
    <property type="term" value="F:protein serine/threonine kinase activity"/>
    <property type="evidence" value="ECO:0007669"/>
    <property type="project" value="UniProtKB-KW"/>
</dbReference>
<comment type="catalytic activity">
    <reaction evidence="7">
        <text>L-threonyl-[protein] + ATP = O-phospho-L-threonyl-[protein] + ADP + H(+)</text>
        <dbReference type="Rhea" id="RHEA:46608"/>
        <dbReference type="Rhea" id="RHEA-COMP:11060"/>
        <dbReference type="Rhea" id="RHEA-COMP:11605"/>
        <dbReference type="ChEBI" id="CHEBI:15378"/>
        <dbReference type="ChEBI" id="CHEBI:30013"/>
        <dbReference type="ChEBI" id="CHEBI:30616"/>
        <dbReference type="ChEBI" id="CHEBI:61977"/>
        <dbReference type="ChEBI" id="CHEBI:456216"/>
        <dbReference type="EC" id="2.7.11.1"/>
    </reaction>
</comment>
<evidence type="ECO:0000256" key="3">
    <source>
        <dbReference type="ARBA" id="ARBA00022679"/>
    </source>
</evidence>
<evidence type="ECO:0000256" key="2">
    <source>
        <dbReference type="ARBA" id="ARBA00022527"/>
    </source>
</evidence>
<dbReference type="PROSITE" id="PS00108">
    <property type="entry name" value="PROTEIN_KINASE_ST"/>
    <property type="match status" value="1"/>
</dbReference>
<feature type="region of interest" description="Disordered" evidence="9">
    <location>
        <begin position="1"/>
        <end position="30"/>
    </location>
</feature>
<dbReference type="InterPro" id="IPR050236">
    <property type="entry name" value="Ser_Thr_kinase_AGC"/>
</dbReference>
<dbReference type="EMBL" id="QPFP01000006">
    <property type="protein sequence ID" value="TEB36430.1"/>
    <property type="molecule type" value="Genomic_DNA"/>
</dbReference>
<dbReference type="SMART" id="SM00220">
    <property type="entry name" value="S_TKc"/>
    <property type="match status" value="1"/>
</dbReference>
<dbReference type="AlphaFoldDB" id="A0A4Y7TQG9"/>
<keyword evidence="5 11" id="KW-0418">Kinase</keyword>
<dbReference type="PROSITE" id="PS50011">
    <property type="entry name" value="PROTEIN_KINASE_DOM"/>
    <property type="match status" value="1"/>
</dbReference>
<keyword evidence="6" id="KW-0067">ATP-binding</keyword>
<accession>A0A4Y7TQG9</accession>
<evidence type="ECO:0000256" key="4">
    <source>
        <dbReference type="ARBA" id="ARBA00022741"/>
    </source>
</evidence>
<name>A0A4Y7TQG9_COPMI</name>
<keyword evidence="3" id="KW-0808">Transferase</keyword>
<reference evidence="11 12" key="1">
    <citation type="journal article" date="2019" name="Nat. Ecol. Evol.">
        <title>Megaphylogeny resolves global patterns of mushroom evolution.</title>
        <authorList>
            <person name="Varga T."/>
            <person name="Krizsan K."/>
            <person name="Foldi C."/>
            <person name="Dima B."/>
            <person name="Sanchez-Garcia M."/>
            <person name="Sanchez-Ramirez S."/>
            <person name="Szollosi G.J."/>
            <person name="Szarkandi J.G."/>
            <person name="Papp V."/>
            <person name="Albert L."/>
            <person name="Andreopoulos W."/>
            <person name="Angelini C."/>
            <person name="Antonin V."/>
            <person name="Barry K.W."/>
            <person name="Bougher N.L."/>
            <person name="Buchanan P."/>
            <person name="Buyck B."/>
            <person name="Bense V."/>
            <person name="Catcheside P."/>
            <person name="Chovatia M."/>
            <person name="Cooper J."/>
            <person name="Damon W."/>
            <person name="Desjardin D."/>
            <person name="Finy P."/>
            <person name="Geml J."/>
            <person name="Haridas S."/>
            <person name="Hughes K."/>
            <person name="Justo A."/>
            <person name="Karasinski D."/>
            <person name="Kautmanova I."/>
            <person name="Kiss B."/>
            <person name="Kocsube S."/>
            <person name="Kotiranta H."/>
            <person name="LaButti K.M."/>
            <person name="Lechner B.E."/>
            <person name="Liimatainen K."/>
            <person name="Lipzen A."/>
            <person name="Lukacs Z."/>
            <person name="Mihaltcheva S."/>
            <person name="Morgado L.N."/>
            <person name="Niskanen T."/>
            <person name="Noordeloos M.E."/>
            <person name="Ohm R.A."/>
            <person name="Ortiz-Santana B."/>
            <person name="Ovrebo C."/>
            <person name="Racz N."/>
            <person name="Riley R."/>
            <person name="Savchenko A."/>
            <person name="Shiryaev A."/>
            <person name="Soop K."/>
            <person name="Spirin V."/>
            <person name="Szebenyi C."/>
            <person name="Tomsovsky M."/>
            <person name="Tulloss R.E."/>
            <person name="Uehling J."/>
            <person name="Grigoriev I.V."/>
            <person name="Vagvolgyi C."/>
            <person name="Papp T."/>
            <person name="Martin F.M."/>
            <person name="Miettinen O."/>
            <person name="Hibbett D.S."/>
            <person name="Nagy L.G."/>
        </authorList>
    </citation>
    <scope>NUCLEOTIDE SEQUENCE [LARGE SCALE GENOMIC DNA]</scope>
    <source>
        <strain evidence="11 12">FP101781</strain>
    </source>
</reference>
<dbReference type="PANTHER" id="PTHR24356">
    <property type="entry name" value="SERINE/THREONINE-PROTEIN KINASE"/>
    <property type="match status" value="1"/>
</dbReference>
<evidence type="ECO:0000256" key="6">
    <source>
        <dbReference type="ARBA" id="ARBA00022840"/>
    </source>
</evidence>
<sequence length="476" mass="54467">MPPLRIKGKVHPGDVGSKEHTKRWGLPKNIQPPFSTFTRDPNQYLGVRPDRMGRFIKAAYDGEREKEMERETEKGFYDQSQAVPKGIRHPALSLKDLEIFRTIGKGQEGSVYAVQIKEGKGLSDEFSKQDVIDNQRRVGTVFAMKALPKRMLRHYQFAKYEQHLVNKDNELCKLSTIDWSPFIAGLIQTFDDERNVYLLLEHIPSGTLRGVMNANPIFPIEAATFCFMNIICGLQHLYDHGIVHRDIKPENILVSPDGYLVLTDLGSSAFAHDDHADWTYIGTPLYGPPEIQQAWEVDPNRTEGSTREERHSIDIYCAGMIFFEMMYGRLPFIHPTVSNYMQKKSRMITWPPGIVIGQNTKSLIKQLLHYRAWFRPKYDEFKTMEFFGGRDDGPMRWNSVNKRVFTPPFWGPSGSDTELLRARHTLPLPLQSEVPGVSIRAARSHLAHDLKVEHQGYTPPDNLAELVAKFEAGELD</sequence>
<feature type="domain" description="Protein kinase" evidence="10">
    <location>
        <begin position="97"/>
        <end position="387"/>
    </location>
</feature>
<dbReference type="STRING" id="71717.A0A4Y7TQG9"/>
<organism evidence="11 12">
    <name type="scientific">Coprinellus micaceus</name>
    <name type="common">Glistening ink-cap mushroom</name>
    <name type="synonym">Coprinus micaceus</name>
    <dbReference type="NCBI Taxonomy" id="71717"/>
    <lineage>
        <taxon>Eukaryota</taxon>
        <taxon>Fungi</taxon>
        <taxon>Dikarya</taxon>
        <taxon>Basidiomycota</taxon>
        <taxon>Agaricomycotina</taxon>
        <taxon>Agaricomycetes</taxon>
        <taxon>Agaricomycetidae</taxon>
        <taxon>Agaricales</taxon>
        <taxon>Agaricineae</taxon>
        <taxon>Psathyrellaceae</taxon>
        <taxon>Coprinellus</taxon>
    </lineage>
</organism>
<comment type="catalytic activity">
    <reaction evidence="8">
        <text>L-seryl-[protein] + ATP = O-phospho-L-seryl-[protein] + ADP + H(+)</text>
        <dbReference type="Rhea" id="RHEA:17989"/>
        <dbReference type="Rhea" id="RHEA-COMP:9863"/>
        <dbReference type="Rhea" id="RHEA-COMP:11604"/>
        <dbReference type="ChEBI" id="CHEBI:15378"/>
        <dbReference type="ChEBI" id="CHEBI:29999"/>
        <dbReference type="ChEBI" id="CHEBI:30616"/>
        <dbReference type="ChEBI" id="CHEBI:83421"/>
        <dbReference type="ChEBI" id="CHEBI:456216"/>
        <dbReference type="EC" id="2.7.11.1"/>
    </reaction>
</comment>
<keyword evidence="4" id="KW-0547">Nucleotide-binding</keyword>
<dbReference type="GO" id="GO:0005524">
    <property type="term" value="F:ATP binding"/>
    <property type="evidence" value="ECO:0007669"/>
    <property type="project" value="UniProtKB-KW"/>
</dbReference>
<dbReference type="InterPro" id="IPR000719">
    <property type="entry name" value="Prot_kinase_dom"/>
</dbReference>
<proteinExistence type="predicted"/>
<comment type="caution">
    <text evidence="11">The sequence shown here is derived from an EMBL/GenBank/DDBJ whole genome shotgun (WGS) entry which is preliminary data.</text>
</comment>
<evidence type="ECO:0000256" key="1">
    <source>
        <dbReference type="ARBA" id="ARBA00012513"/>
    </source>
</evidence>
<keyword evidence="2" id="KW-0723">Serine/threonine-protein kinase</keyword>
<protein>
    <recommendedName>
        <fullName evidence="1">non-specific serine/threonine protein kinase</fullName>
        <ecNumber evidence="1">2.7.11.1</ecNumber>
    </recommendedName>
</protein>
<dbReference type="InterPro" id="IPR008271">
    <property type="entry name" value="Ser/Thr_kinase_AS"/>
</dbReference>
<evidence type="ECO:0000256" key="8">
    <source>
        <dbReference type="ARBA" id="ARBA00048679"/>
    </source>
</evidence>